<accession>A0A2T2XI56</accession>
<reference evidence="2 3" key="1">
    <citation type="journal article" date="2014" name="BMC Genomics">
        <title>Comparison of environmental and isolate Sulfobacillus genomes reveals diverse carbon, sulfur, nitrogen, and hydrogen metabolisms.</title>
        <authorList>
            <person name="Justice N.B."/>
            <person name="Norman A."/>
            <person name="Brown C.T."/>
            <person name="Singh A."/>
            <person name="Thomas B.C."/>
            <person name="Banfield J.F."/>
        </authorList>
    </citation>
    <scope>NUCLEOTIDE SEQUENCE [LARGE SCALE GENOMIC DNA]</scope>
    <source>
        <strain evidence="2">AMDSBA4</strain>
    </source>
</reference>
<dbReference type="SUPFAM" id="SSF55729">
    <property type="entry name" value="Acyl-CoA N-acyltransferases (Nat)"/>
    <property type="match status" value="1"/>
</dbReference>
<dbReference type="EMBL" id="PXYW01000011">
    <property type="protein sequence ID" value="PSR34160.1"/>
    <property type="molecule type" value="Genomic_DNA"/>
</dbReference>
<dbReference type="InterPro" id="IPR000182">
    <property type="entry name" value="GNAT_dom"/>
</dbReference>
<name>A0A2T2XI56_9FIRM</name>
<evidence type="ECO:0000313" key="2">
    <source>
        <dbReference type="EMBL" id="PSR34160.1"/>
    </source>
</evidence>
<dbReference type="Gene3D" id="3.40.630.30">
    <property type="match status" value="1"/>
</dbReference>
<dbReference type="GO" id="GO:0016747">
    <property type="term" value="F:acyltransferase activity, transferring groups other than amino-acyl groups"/>
    <property type="evidence" value="ECO:0007669"/>
    <property type="project" value="InterPro"/>
</dbReference>
<dbReference type="Proteomes" id="UP000242972">
    <property type="component" value="Unassembled WGS sequence"/>
</dbReference>
<comment type="caution">
    <text evidence="2">The sequence shown here is derived from an EMBL/GenBank/DDBJ whole genome shotgun (WGS) entry which is preliminary data.</text>
</comment>
<evidence type="ECO:0000313" key="3">
    <source>
        <dbReference type="Proteomes" id="UP000242972"/>
    </source>
</evidence>
<evidence type="ECO:0000259" key="1">
    <source>
        <dbReference type="PROSITE" id="PS51186"/>
    </source>
</evidence>
<dbReference type="InterPro" id="IPR016181">
    <property type="entry name" value="Acyl_CoA_acyltransferase"/>
</dbReference>
<proteinExistence type="predicted"/>
<dbReference type="PROSITE" id="PS51186">
    <property type="entry name" value="GNAT"/>
    <property type="match status" value="1"/>
</dbReference>
<dbReference type="AlphaFoldDB" id="A0A2T2XI56"/>
<sequence>MTISFLNRSFAALLEIDAVRGTQQIMEAWETLPSAETIGTLHWNQGIAVFGGKDCPINEAIGLGMEDPVTVEMLDRVEAFYESYDYPSTIRVCSLADPSLIDLVQQRGYRLTGFTHRWVLDLTSWKSPLATKDPRVHAANLGEEMLWARTMATGFSAEENDNQNFDFERALFRMSSGIPVIAFENGLPAGAGMLAVNDGIAALFATSTQLSFRRKGLHMGLLDWRLRYAQQQGMRWATIETDPGSDSQRNVERMGFRLAYVTAELTLPV</sequence>
<feature type="domain" description="N-acetyltransferase" evidence="1">
    <location>
        <begin position="134"/>
        <end position="269"/>
    </location>
</feature>
<protein>
    <submittedName>
        <fullName evidence="2">N-acetyltransferase</fullName>
    </submittedName>
</protein>
<organism evidence="2 3">
    <name type="scientific">Sulfobacillus benefaciens</name>
    <dbReference type="NCBI Taxonomy" id="453960"/>
    <lineage>
        <taxon>Bacteria</taxon>
        <taxon>Bacillati</taxon>
        <taxon>Bacillota</taxon>
        <taxon>Clostridia</taxon>
        <taxon>Eubacteriales</taxon>
        <taxon>Clostridiales Family XVII. Incertae Sedis</taxon>
        <taxon>Sulfobacillus</taxon>
    </lineage>
</organism>
<keyword evidence="2" id="KW-0808">Transferase</keyword>
<gene>
    <name evidence="2" type="ORF">C7B46_06315</name>
</gene>